<evidence type="ECO:0000313" key="4">
    <source>
        <dbReference type="Proteomes" id="UP000011659"/>
    </source>
</evidence>
<protein>
    <submittedName>
        <fullName evidence="3">Uncharacterized protein</fullName>
    </submittedName>
</protein>
<gene>
    <name evidence="3" type="ORF">C436_03161</name>
</gene>
<evidence type="ECO:0000313" key="3">
    <source>
        <dbReference type="EMBL" id="EMA15499.1"/>
    </source>
</evidence>
<keyword evidence="4" id="KW-1185">Reference proteome</keyword>
<feature type="region of interest" description="Disordered" evidence="2">
    <location>
        <begin position="1"/>
        <end position="23"/>
    </location>
</feature>
<sequence>MADTDKKSAMTYPTPEQYQGWKGDAKEMDMSVSEWMQAMIEAGRKKFDAQVEPDESAEQLRRQRNDLKTELERARERIQELETQLHHGEQAVIREFVEENPGATFEDITRHVIDTVPERVNRHLDELEGDALYVDDDGYYPESDG</sequence>
<dbReference type="AlphaFoldDB" id="M0K5T4"/>
<keyword evidence="1" id="KW-0175">Coiled coil</keyword>
<feature type="coiled-coil region" evidence="1">
    <location>
        <begin position="57"/>
        <end position="91"/>
    </location>
</feature>
<dbReference type="RefSeq" id="WP_004958154.1">
    <property type="nucleotide sequence ID" value="NZ_CP073366.1"/>
</dbReference>
<reference evidence="3 4" key="1">
    <citation type="journal article" date="2014" name="PLoS Genet.">
        <title>Phylogenetically driven sequencing of extremely halophilic archaea reveals strategies for static and dynamic osmo-response.</title>
        <authorList>
            <person name="Becker E.A."/>
            <person name="Seitzer P.M."/>
            <person name="Tritt A."/>
            <person name="Larsen D."/>
            <person name="Krusor M."/>
            <person name="Yao A.I."/>
            <person name="Wu D."/>
            <person name="Madern D."/>
            <person name="Eisen J.A."/>
            <person name="Darling A.E."/>
            <person name="Facciotti M.T."/>
        </authorList>
    </citation>
    <scope>NUCLEOTIDE SEQUENCE [LARGE SCALE GENOMIC DNA]</scope>
    <source>
        <strain evidence="3 4">ATCC 33800</strain>
    </source>
</reference>
<evidence type="ECO:0000256" key="1">
    <source>
        <dbReference type="SAM" id="Coils"/>
    </source>
</evidence>
<evidence type="ECO:0000256" key="2">
    <source>
        <dbReference type="SAM" id="MobiDB-lite"/>
    </source>
</evidence>
<proteinExistence type="predicted"/>
<accession>M0K5T4</accession>
<dbReference type="PATRIC" id="fig|662476.7.peg.628"/>
<dbReference type="Proteomes" id="UP000011659">
    <property type="component" value="Unassembled WGS sequence"/>
</dbReference>
<comment type="caution">
    <text evidence="3">The sequence shown here is derived from an EMBL/GenBank/DDBJ whole genome shotgun (WGS) entry which is preliminary data.</text>
</comment>
<organism evidence="3 4">
    <name type="scientific">Haloarcula marismortui ATCC 33800</name>
    <dbReference type="NCBI Taxonomy" id="662476"/>
    <lineage>
        <taxon>Archaea</taxon>
        <taxon>Methanobacteriati</taxon>
        <taxon>Methanobacteriota</taxon>
        <taxon>Stenosarchaea group</taxon>
        <taxon>Halobacteria</taxon>
        <taxon>Halobacteriales</taxon>
        <taxon>Haloarculaceae</taxon>
        <taxon>Haloarcula</taxon>
    </lineage>
</organism>
<dbReference type="GeneID" id="64821514"/>
<name>M0K5T4_9EURY</name>
<dbReference type="EMBL" id="AOLR01000005">
    <property type="protein sequence ID" value="EMA15499.1"/>
    <property type="molecule type" value="Genomic_DNA"/>
</dbReference>